<feature type="transmembrane region" description="Helical" evidence="5">
    <location>
        <begin position="93"/>
        <end position="121"/>
    </location>
</feature>
<evidence type="ECO:0000256" key="3">
    <source>
        <dbReference type="ARBA" id="ARBA00022989"/>
    </source>
</evidence>
<feature type="transmembrane region" description="Helical" evidence="5">
    <location>
        <begin position="127"/>
        <end position="149"/>
    </location>
</feature>
<evidence type="ECO:0000256" key="4">
    <source>
        <dbReference type="ARBA" id="ARBA00023136"/>
    </source>
</evidence>
<evidence type="ECO:0000256" key="2">
    <source>
        <dbReference type="ARBA" id="ARBA00022692"/>
    </source>
</evidence>
<reference evidence="6 7" key="1">
    <citation type="submission" date="2018-10" db="EMBL/GenBank/DDBJ databases">
        <title>Proposal of Lysobacter pythonis sp. nov. isolated from royal pythons (Python regius).</title>
        <authorList>
            <person name="Hans-Juergen B."/>
            <person name="Huptas C."/>
            <person name="Sandra B."/>
            <person name="Igor L."/>
            <person name="Joachim S."/>
            <person name="Siegfried S."/>
            <person name="Mareike W."/>
            <person name="Peter K."/>
        </authorList>
    </citation>
    <scope>NUCLEOTIDE SEQUENCE [LARGE SCALE GENOMIC DNA]</scope>
    <source>
        <strain evidence="6 7">4284/11</strain>
    </source>
</reference>
<dbReference type="Proteomes" id="UP000275012">
    <property type="component" value="Unassembled WGS sequence"/>
</dbReference>
<feature type="transmembrane region" description="Helical" evidence="5">
    <location>
        <begin position="46"/>
        <end position="72"/>
    </location>
</feature>
<evidence type="ECO:0000256" key="5">
    <source>
        <dbReference type="SAM" id="Phobius"/>
    </source>
</evidence>
<keyword evidence="4 5" id="KW-0472">Membrane</keyword>
<dbReference type="EMBL" id="RFLY01000010">
    <property type="protein sequence ID" value="RMH91154.1"/>
    <property type="molecule type" value="Genomic_DNA"/>
</dbReference>
<dbReference type="InterPro" id="IPR019109">
    <property type="entry name" value="MamF_MmsF"/>
</dbReference>
<keyword evidence="7" id="KW-1185">Reference proteome</keyword>
<comment type="caution">
    <text evidence="6">The sequence shown here is derived from an EMBL/GenBank/DDBJ whole genome shotgun (WGS) entry which is preliminary data.</text>
</comment>
<comment type="subcellular location">
    <subcellularLocation>
        <location evidence="1">Membrane</location>
        <topology evidence="1">Multi-pass membrane protein</topology>
    </subcellularLocation>
</comment>
<gene>
    <name evidence="6" type="ORF">EBB59_08410</name>
</gene>
<accession>A0A3M2HZ76</accession>
<dbReference type="AlphaFoldDB" id="A0A3M2HZ76"/>
<organism evidence="6 7">
    <name type="scientific">Solilutibacter pythonis</name>
    <dbReference type="NCBI Taxonomy" id="2483112"/>
    <lineage>
        <taxon>Bacteria</taxon>
        <taxon>Pseudomonadati</taxon>
        <taxon>Pseudomonadota</taxon>
        <taxon>Gammaproteobacteria</taxon>
        <taxon>Lysobacterales</taxon>
        <taxon>Lysobacteraceae</taxon>
        <taxon>Solilutibacter</taxon>
    </lineage>
</organism>
<evidence type="ECO:0000256" key="1">
    <source>
        <dbReference type="ARBA" id="ARBA00004141"/>
    </source>
</evidence>
<keyword evidence="2 5" id="KW-0812">Transmembrane</keyword>
<keyword evidence="3 5" id="KW-1133">Transmembrane helix</keyword>
<sequence>MGGDGSDIHGPVIRSRRMDTFENSAATGSPPSQEARLWALGAHVGALIAAFATSWFAGVAGAAAALLVWFLVRERWSFASAHAKEAFNFNLSMCLYAGAAVLTGFLSIGGTVITLGFGALVTLSAGLLLLWVMVALAVAWLVFTVIAALKAWEGESYRYPLSIRLLR</sequence>
<proteinExistence type="predicted"/>
<protein>
    <submittedName>
        <fullName evidence="6">DUF4870 domain-containing protein</fullName>
    </submittedName>
</protein>
<dbReference type="Pfam" id="PF09685">
    <property type="entry name" value="MamF_MmsF"/>
    <property type="match status" value="1"/>
</dbReference>
<evidence type="ECO:0000313" key="7">
    <source>
        <dbReference type="Proteomes" id="UP000275012"/>
    </source>
</evidence>
<name>A0A3M2HZ76_9GAMM</name>
<evidence type="ECO:0000313" key="6">
    <source>
        <dbReference type="EMBL" id="RMH91154.1"/>
    </source>
</evidence>